<dbReference type="PANTHER" id="PTHR45080:SF30">
    <property type="entry name" value="HEPARAN SULFATE PROTEOGLYCAN 2"/>
    <property type="match status" value="1"/>
</dbReference>
<reference evidence="2" key="1">
    <citation type="submission" date="2025-08" db="UniProtKB">
        <authorList>
            <consortium name="Ensembl"/>
        </authorList>
    </citation>
    <scope>IDENTIFICATION</scope>
</reference>
<protein>
    <submittedName>
        <fullName evidence="2">Fibroblast growth factor receptor-like 1</fullName>
    </submittedName>
</protein>
<keyword evidence="3" id="KW-1185">Reference proteome</keyword>
<dbReference type="InParanoid" id="A0A672KIK9"/>
<dbReference type="InterPro" id="IPR036179">
    <property type="entry name" value="Ig-like_dom_sf"/>
</dbReference>
<dbReference type="InterPro" id="IPR007110">
    <property type="entry name" value="Ig-like_dom"/>
</dbReference>
<dbReference type="CDD" id="cd00096">
    <property type="entry name" value="Ig"/>
    <property type="match status" value="1"/>
</dbReference>
<dbReference type="Pfam" id="PF13927">
    <property type="entry name" value="Ig_3"/>
    <property type="match status" value="3"/>
</dbReference>
<sequence>MEAIICACIKDQMVRTWSCSNVQVMPNSPQITSKEQVSMWAPFGQSAQMKCDATGVLSATIIWISPRNEIIPSSSVKYQILNDGTLIIKKLTLADQGKYACVARNPAGDNIKNVNLLVEVKGPQINGHSGRSENKLLAVYYQTLLLDCKAEGKPVPQITWTTPYGMSLPTPYLGGRFQVHRNGTLELRGIRKTDEGRFLCIAKNYLGEASVAVDLKVASLAEKPSFPVPNIEVLPLKADGDDISLECRATGKPKPVFLWILPNGTALNPGMKLRRFIHYLGNGTLHITQPGVIDKGVYRCLAKNVAGQAEKRYALEPGQKPQIRSTASTMKISFGQTVNMPCNADGWPQAKITWTLPNGLVLDKPQIIGRVKETSKFDRGTYTCKATNTFGSSTLSYPVSIMVFPPQITHAPPSVTRVNRGSPVILTCIAAGIPKPDISWTLPGRTTLVPNSLMNSGIYKSLSEQNEALYGTNVGIVVVVQINKTRTQYVRHLLLHWANK</sequence>
<feature type="domain" description="Ig-like" evidence="1">
    <location>
        <begin position="123"/>
        <end position="218"/>
    </location>
</feature>
<dbReference type="SUPFAM" id="SSF48726">
    <property type="entry name" value="Immunoglobulin"/>
    <property type="match status" value="5"/>
</dbReference>
<dbReference type="SMART" id="SM00408">
    <property type="entry name" value="IGc2"/>
    <property type="match status" value="5"/>
</dbReference>
<dbReference type="GO" id="GO:0005886">
    <property type="term" value="C:plasma membrane"/>
    <property type="evidence" value="ECO:0007669"/>
    <property type="project" value="TreeGrafter"/>
</dbReference>
<accession>A0A672KIK9</accession>
<feature type="domain" description="Ig-like" evidence="1">
    <location>
        <begin position="321"/>
        <end position="400"/>
    </location>
</feature>
<dbReference type="OMA" id="PEFAWIL"/>
<dbReference type="Ensembl" id="ENSSGRT00000010660.1">
    <property type="protein sequence ID" value="ENSSGRP00000009792.1"/>
    <property type="gene ID" value="ENSSGRG00000006553.1"/>
</dbReference>
<evidence type="ECO:0000313" key="2">
    <source>
        <dbReference type="Ensembl" id="ENSSGRP00000009792.1"/>
    </source>
</evidence>
<dbReference type="FunFam" id="2.60.40.10:FF:000621">
    <property type="entry name" value="Immunoglobulin superfamily member 10"/>
    <property type="match status" value="1"/>
</dbReference>
<evidence type="ECO:0000259" key="1">
    <source>
        <dbReference type="PROSITE" id="PS50835"/>
    </source>
</evidence>
<dbReference type="InterPro" id="IPR003598">
    <property type="entry name" value="Ig_sub2"/>
</dbReference>
<dbReference type="InterPro" id="IPR013783">
    <property type="entry name" value="Ig-like_fold"/>
</dbReference>
<feature type="domain" description="Ig-like" evidence="1">
    <location>
        <begin position="229"/>
        <end position="316"/>
    </location>
</feature>
<dbReference type="Pfam" id="PF07679">
    <property type="entry name" value="I-set"/>
    <property type="match status" value="2"/>
</dbReference>
<dbReference type="GO" id="GO:0007156">
    <property type="term" value="P:homophilic cell adhesion via plasma membrane adhesion molecules"/>
    <property type="evidence" value="ECO:0007669"/>
    <property type="project" value="TreeGrafter"/>
</dbReference>
<dbReference type="SMART" id="SM00409">
    <property type="entry name" value="IG"/>
    <property type="match status" value="5"/>
</dbReference>
<dbReference type="InterPro" id="IPR003599">
    <property type="entry name" value="Ig_sub"/>
</dbReference>
<reference evidence="2" key="2">
    <citation type="submission" date="2025-09" db="UniProtKB">
        <authorList>
            <consortium name="Ensembl"/>
        </authorList>
    </citation>
    <scope>IDENTIFICATION</scope>
</reference>
<dbReference type="AlphaFoldDB" id="A0A672KIK9"/>
<dbReference type="Proteomes" id="UP000472262">
    <property type="component" value="Unassembled WGS sequence"/>
</dbReference>
<proteinExistence type="predicted"/>
<feature type="domain" description="Ig-like" evidence="1">
    <location>
        <begin position="406"/>
        <end position="444"/>
    </location>
</feature>
<dbReference type="PANTHER" id="PTHR45080">
    <property type="entry name" value="CONTACTIN 5"/>
    <property type="match status" value="1"/>
</dbReference>
<gene>
    <name evidence="2" type="primary">LOC107562936</name>
</gene>
<dbReference type="InterPro" id="IPR013098">
    <property type="entry name" value="Ig_I-set"/>
</dbReference>
<evidence type="ECO:0000313" key="3">
    <source>
        <dbReference type="Proteomes" id="UP000472262"/>
    </source>
</evidence>
<dbReference type="Gene3D" id="2.60.40.10">
    <property type="entry name" value="Immunoglobulins"/>
    <property type="match status" value="5"/>
</dbReference>
<organism evidence="2 3">
    <name type="scientific">Sinocyclocheilus grahami</name>
    <name type="common">Dianchi golden-line fish</name>
    <name type="synonym">Barbus grahami</name>
    <dbReference type="NCBI Taxonomy" id="75366"/>
    <lineage>
        <taxon>Eukaryota</taxon>
        <taxon>Metazoa</taxon>
        <taxon>Chordata</taxon>
        <taxon>Craniata</taxon>
        <taxon>Vertebrata</taxon>
        <taxon>Euteleostomi</taxon>
        <taxon>Actinopterygii</taxon>
        <taxon>Neopterygii</taxon>
        <taxon>Teleostei</taxon>
        <taxon>Ostariophysi</taxon>
        <taxon>Cypriniformes</taxon>
        <taxon>Cyprinidae</taxon>
        <taxon>Cyprininae</taxon>
        <taxon>Sinocyclocheilus</taxon>
    </lineage>
</organism>
<feature type="domain" description="Ig-like" evidence="1">
    <location>
        <begin position="29"/>
        <end position="115"/>
    </location>
</feature>
<dbReference type="PROSITE" id="PS50835">
    <property type="entry name" value="IG_LIKE"/>
    <property type="match status" value="5"/>
</dbReference>
<dbReference type="InterPro" id="IPR050958">
    <property type="entry name" value="Cell_Adh-Cytoskel_Orgn"/>
</dbReference>
<dbReference type="FunFam" id="2.60.40.10:FF:001306">
    <property type="entry name" value="Matrix remodeling associated 5"/>
    <property type="match status" value="1"/>
</dbReference>
<name>A0A672KIK9_SINGR</name>